<comment type="caution">
    <text evidence="2">The sequence shown here is derived from an EMBL/GenBank/DDBJ whole genome shotgun (WGS) entry which is preliminary data.</text>
</comment>
<organism evidence="2 3">
    <name type="scientific">Sphingomonas sanguinis</name>
    <dbReference type="NCBI Taxonomy" id="33051"/>
    <lineage>
        <taxon>Bacteria</taxon>
        <taxon>Pseudomonadati</taxon>
        <taxon>Pseudomonadota</taxon>
        <taxon>Alphaproteobacteria</taxon>
        <taxon>Sphingomonadales</taxon>
        <taxon>Sphingomonadaceae</taxon>
        <taxon>Sphingomonas</taxon>
    </lineage>
</organism>
<dbReference type="EMBL" id="JAOBTW010000022">
    <property type="protein sequence ID" value="MDZ7283631.1"/>
    <property type="molecule type" value="Genomic_DNA"/>
</dbReference>
<dbReference type="RefSeq" id="WP_322540157.1">
    <property type="nucleotide sequence ID" value="NZ_JAOBTW010000022.1"/>
</dbReference>
<reference evidence="3" key="1">
    <citation type="submission" date="2023-07" db="EMBL/GenBank/DDBJ databases">
        <title>Whole genome sequence analysis of rice epiphytic Sphingomonas sanguinis OsEp_Plm_15B2.</title>
        <authorList>
            <person name="Sahu K.P."/>
            <person name="Asharani P."/>
            <person name="Reddy B."/>
            <person name="Kumar A."/>
        </authorList>
    </citation>
    <scope>NUCLEOTIDE SEQUENCE [LARGE SCALE GENOMIC DNA]</scope>
    <source>
        <strain evidence="3">OsEp_Plm_15B2</strain>
    </source>
</reference>
<evidence type="ECO:0000256" key="1">
    <source>
        <dbReference type="SAM" id="MobiDB-lite"/>
    </source>
</evidence>
<evidence type="ECO:0000313" key="3">
    <source>
        <dbReference type="Proteomes" id="UP001292182"/>
    </source>
</evidence>
<gene>
    <name evidence="2" type="ORF">N4G62_16510</name>
</gene>
<proteinExistence type="predicted"/>
<dbReference type="Proteomes" id="UP001292182">
    <property type="component" value="Unassembled WGS sequence"/>
</dbReference>
<protein>
    <submittedName>
        <fullName evidence="2">Uncharacterized protein</fullName>
    </submittedName>
</protein>
<feature type="region of interest" description="Disordered" evidence="1">
    <location>
        <begin position="213"/>
        <end position="240"/>
    </location>
</feature>
<sequence length="240" mass="26276">MRPIGEDLELSFEDPEPNSVPDVFRLRCRKDGTLSADYVAGRGDPLPLVRAPAATKLGPWDASRSYPIVTSRPTNAEMTAIFEADQKDRMTPSIDWAVVGAADKARLARTQQLLDSGALQSGNDFYHAAFLFQHGSRPEDYLKAHLLAMIAAARGKAKAVWIASATLDRYLQSIGKPQVLGTQFMVPDEGKTTQDPYDRTLISDALRKALRVPSLAEQEKQRQGYDDEAAAEAKAAPAHP</sequence>
<keyword evidence="3" id="KW-1185">Reference proteome</keyword>
<evidence type="ECO:0000313" key="2">
    <source>
        <dbReference type="EMBL" id="MDZ7283631.1"/>
    </source>
</evidence>
<name>A0ABU5LV84_9SPHN</name>
<accession>A0ABU5LV84</accession>